<reference evidence="2 3" key="1">
    <citation type="submission" date="2024-06" db="EMBL/GenBank/DDBJ databases">
        <title>Complete genome of Phlyctema vagabunda strain 19-DSS-EL-015.</title>
        <authorList>
            <person name="Fiorenzani C."/>
        </authorList>
    </citation>
    <scope>NUCLEOTIDE SEQUENCE [LARGE SCALE GENOMIC DNA]</scope>
    <source>
        <strain evidence="2 3">19-DSS-EL-015</strain>
    </source>
</reference>
<feature type="chain" id="PRO_5045555750" description="AttH domain-containing protein" evidence="1">
    <location>
        <begin position="17"/>
        <end position="348"/>
    </location>
</feature>
<evidence type="ECO:0000313" key="3">
    <source>
        <dbReference type="Proteomes" id="UP001629113"/>
    </source>
</evidence>
<protein>
    <recommendedName>
        <fullName evidence="4">AttH domain-containing protein</fullName>
    </recommendedName>
</protein>
<proteinExistence type="predicted"/>
<evidence type="ECO:0000313" key="2">
    <source>
        <dbReference type="EMBL" id="KAL3421419.1"/>
    </source>
</evidence>
<keyword evidence="3" id="KW-1185">Reference proteome</keyword>
<accession>A0ABR4PDM2</accession>
<name>A0ABR4PDM2_9HELO</name>
<organism evidence="2 3">
    <name type="scientific">Phlyctema vagabunda</name>
    <dbReference type="NCBI Taxonomy" id="108571"/>
    <lineage>
        <taxon>Eukaryota</taxon>
        <taxon>Fungi</taxon>
        <taxon>Dikarya</taxon>
        <taxon>Ascomycota</taxon>
        <taxon>Pezizomycotina</taxon>
        <taxon>Leotiomycetes</taxon>
        <taxon>Helotiales</taxon>
        <taxon>Dermateaceae</taxon>
        <taxon>Phlyctema</taxon>
    </lineage>
</organism>
<dbReference type="EMBL" id="JBFCZG010000006">
    <property type="protein sequence ID" value="KAL3421419.1"/>
    <property type="molecule type" value="Genomic_DNA"/>
</dbReference>
<evidence type="ECO:0008006" key="4">
    <source>
        <dbReference type="Google" id="ProtNLM"/>
    </source>
</evidence>
<gene>
    <name evidence="2" type="ORF">PVAG01_07864</name>
</gene>
<dbReference type="InterPro" id="IPR023374">
    <property type="entry name" value="AttH-like_dom_sf"/>
</dbReference>
<keyword evidence="1" id="KW-0732">Signal</keyword>
<dbReference type="Gene3D" id="2.40.370.10">
    <property type="entry name" value="AttH-like domain"/>
    <property type="match status" value="2"/>
</dbReference>
<feature type="signal peptide" evidence="1">
    <location>
        <begin position="1"/>
        <end position="16"/>
    </location>
</feature>
<dbReference type="SUPFAM" id="SSF159245">
    <property type="entry name" value="AttH-like"/>
    <property type="match status" value="1"/>
</dbReference>
<dbReference type="Proteomes" id="UP001629113">
    <property type="component" value="Unassembled WGS sequence"/>
</dbReference>
<sequence>MQLPLVTLGFVPLALGFLRTAPDISPLDIAYTSLGPVPNVTDAQGFDAPARNTNSYWIAHWLTAENGHDYFAIACHAQLVNNISTLISLLDITMGDYFGSQIVSPGRLSSTAYGGNFNGLDMYAATDDQFSTLVTTSNISGASFNLTSTPRGPNLYHGGSTSFFWGTGITNELAAPEMYVTGTITTLDGSKVNVTSNQSISWLDRQWGPGIASGGWLWFDIILEDGIKIAAWFVNPVSGSDRSQSFATILYPDSRHEVVWLDPNLVSSEPITSDITGIVYNTSYQIKMPIKNAEFNITMPVKVGEMPLLTAPSSTDSILEGFSLIEGIFDGLPAKGFGLIEIKTGLNV</sequence>
<dbReference type="PANTHER" id="PTHR40617">
    <property type="entry name" value="TERPENE CYCLASE ASQC"/>
    <property type="match status" value="1"/>
</dbReference>
<dbReference type="InterPro" id="IPR053112">
    <property type="entry name" value="Fungal_Dehydratase/Hydratase"/>
</dbReference>
<evidence type="ECO:0000256" key="1">
    <source>
        <dbReference type="SAM" id="SignalP"/>
    </source>
</evidence>
<dbReference type="PANTHER" id="PTHR40617:SF1">
    <property type="entry name" value="ATTH DOMAIN-CONTAINING PROTEIN-RELATED"/>
    <property type="match status" value="1"/>
</dbReference>
<comment type="caution">
    <text evidence="2">The sequence shown here is derived from an EMBL/GenBank/DDBJ whole genome shotgun (WGS) entry which is preliminary data.</text>
</comment>